<organism evidence="2">
    <name type="scientific">Cucumis melo</name>
    <name type="common">Muskmelon</name>
    <dbReference type="NCBI Taxonomy" id="3656"/>
    <lineage>
        <taxon>Eukaryota</taxon>
        <taxon>Viridiplantae</taxon>
        <taxon>Streptophyta</taxon>
        <taxon>Embryophyta</taxon>
        <taxon>Tracheophyta</taxon>
        <taxon>Spermatophyta</taxon>
        <taxon>Magnoliopsida</taxon>
        <taxon>eudicotyledons</taxon>
        <taxon>Gunneridae</taxon>
        <taxon>Pentapetalae</taxon>
        <taxon>rosids</taxon>
        <taxon>fabids</taxon>
        <taxon>Cucurbitales</taxon>
        <taxon>Cucurbitaceae</taxon>
        <taxon>Benincaseae</taxon>
        <taxon>Cucumis</taxon>
    </lineage>
</organism>
<dbReference type="AlphaFoldDB" id="A0A9I9DIX4"/>
<reference evidence="2" key="1">
    <citation type="submission" date="2023-03" db="UniProtKB">
        <authorList>
            <consortium name="EnsemblPlants"/>
        </authorList>
    </citation>
    <scope>IDENTIFICATION</scope>
</reference>
<evidence type="ECO:0000256" key="1">
    <source>
        <dbReference type="SAM" id="MobiDB-lite"/>
    </source>
</evidence>
<proteinExistence type="predicted"/>
<protein>
    <submittedName>
        <fullName evidence="2">Uncharacterized protein</fullName>
    </submittedName>
</protein>
<accession>A0A9I9DIX4</accession>
<evidence type="ECO:0000313" key="2">
    <source>
        <dbReference type="EnsemblPlants" id="MELO3C019118.2.1"/>
    </source>
</evidence>
<name>A0A9I9DIX4_CUCME</name>
<sequence>MDGTEMVDDQRIEEDRISSSTTHGCQTLQIETDLANGSTGATTKQRYPAARLCMRRIAGGGAWRLHDGGGSLQRRTSIGEKWLLMAAANLVFRV</sequence>
<dbReference type="Gramene" id="MELO3C019118.2.1">
    <property type="protein sequence ID" value="MELO3C019118.2.1"/>
    <property type="gene ID" value="MELO3C019118.2"/>
</dbReference>
<feature type="region of interest" description="Disordered" evidence="1">
    <location>
        <begin position="1"/>
        <end position="23"/>
    </location>
</feature>
<feature type="compositionally biased region" description="Basic and acidic residues" evidence="1">
    <location>
        <begin position="8"/>
        <end position="17"/>
    </location>
</feature>
<dbReference type="EnsemblPlants" id="MELO3C019118.2.1">
    <property type="protein sequence ID" value="MELO3C019118.2.1"/>
    <property type="gene ID" value="MELO3C019118.2"/>
</dbReference>